<keyword evidence="2" id="KW-1185">Reference proteome</keyword>
<sequence length="223" mass="25776">MFPETFPIASNLSISCFVSENARNAAQNSWWLDEGTIILKTFNSKRIRQVIRYRPFHDDGYPRMCLLDRAKAFLTALVEFGGHESPESLSPEQMVGKIFLHSTTPFRPVQCDWSPTPACSQDAQPIAEAIEVQSHYHFKIIPFAEIVRVYLGYNTDATDWILKQHSVLCETITQHLRHHPEQISLYTEVEKVQFNFHSAIFWIPLIEILSRSYKPKARLPTEL</sequence>
<evidence type="ECO:0000313" key="1">
    <source>
        <dbReference type="EMBL" id="KAJ5369989.1"/>
    </source>
</evidence>
<organism evidence="1 2">
    <name type="scientific">Penicillium cataractarum</name>
    <dbReference type="NCBI Taxonomy" id="2100454"/>
    <lineage>
        <taxon>Eukaryota</taxon>
        <taxon>Fungi</taxon>
        <taxon>Dikarya</taxon>
        <taxon>Ascomycota</taxon>
        <taxon>Pezizomycotina</taxon>
        <taxon>Eurotiomycetes</taxon>
        <taxon>Eurotiomycetidae</taxon>
        <taxon>Eurotiales</taxon>
        <taxon>Aspergillaceae</taxon>
        <taxon>Penicillium</taxon>
    </lineage>
</organism>
<gene>
    <name evidence="1" type="ORF">N7496_006081</name>
</gene>
<comment type="caution">
    <text evidence="1">The sequence shown here is derived from an EMBL/GenBank/DDBJ whole genome shotgun (WGS) entry which is preliminary data.</text>
</comment>
<dbReference type="Proteomes" id="UP001147782">
    <property type="component" value="Unassembled WGS sequence"/>
</dbReference>
<dbReference type="AlphaFoldDB" id="A0A9W9S2S5"/>
<dbReference type="EMBL" id="JAPZBS010000005">
    <property type="protein sequence ID" value="KAJ5369989.1"/>
    <property type="molecule type" value="Genomic_DNA"/>
</dbReference>
<reference evidence="1" key="1">
    <citation type="submission" date="2022-11" db="EMBL/GenBank/DDBJ databases">
        <authorList>
            <person name="Petersen C."/>
        </authorList>
    </citation>
    <scope>NUCLEOTIDE SEQUENCE</scope>
    <source>
        <strain evidence="1">IBT 29864</strain>
    </source>
</reference>
<proteinExistence type="predicted"/>
<protein>
    <submittedName>
        <fullName evidence="1">Uncharacterized protein</fullName>
    </submittedName>
</protein>
<name>A0A9W9S2S5_9EURO</name>
<accession>A0A9W9S2S5</accession>
<reference evidence="1" key="2">
    <citation type="journal article" date="2023" name="IMA Fungus">
        <title>Comparative genomic study of the Penicillium genus elucidates a diverse pangenome and 15 lateral gene transfer events.</title>
        <authorList>
            <person name="Petersen C."/>
            <person name="Sorensen T."/>
            <person name="Nielsen M.R."/>
            <person name="Sondergaard T.E."/>
            <person name="Sorensen J.L."/>
            <person name="Fitzpatrick D.A."/>
            <person name="Frisvad J.C."/>
            <person name="Nielsen K.L."/>
        </authorList>
    </citation>
    <scope>NUCLEOTIDE SEQUENCE</scope>
    <source>
        <strain evidence="1">IBT 29864</strain>
    </source>
</reference>
<evidence type="ECO:0000313" key="2">
    <source>
        <dbReference type="Proteomes" id="UP001147782"/>
    </source>
</evidence>
<dbReference type="RefSeq" id="XP_056554423.1">
    <property type="nucleotide sequence ID" value="XM_056699010.1"/>
</dbReference>
<dbReference type="GeneID" id="81438189"/>